<evidence type="ECO:0000256" key="3">
    <source>
        <dbReference type="RuleBase" id="RU000363"/>
    </source>
</evidence>
<protein>
    <submittedName>
        <fullName evidence="5">NADP-dependent 3-hydroxy acid dehydrogenase YdfG</fullName>
    </submittedName>
</protein>
<organism evidence="5 6">
    <name type="scientific">Gracilibacillus ureilyticus</name>
    <dbReference type="NCBI Taxonomy" id="531814"/>
    <lineage>
        <taxon>Bacteria</taxon>
        <taxon>Bacillati</taxon>
        <taxon>Bacillota</taxon>
        <taxon>Bacilli</taxon>
        <taxon>Bacillales</taxon>
        <taxon>Bacillaceae</taxon>
        <taxon>Gracilibacillus</taxon>
    </lineage>
</organism>
<dbReference type="AlphaFoldDB" id="A0A1H9RD03"/>
<dbReference type="PANTHER" id="PTHR43976:SF16">
    <property type="entry name" value="SHORT-CHAIN DEHYDROGENASE_REDUCTASE FAMILY PROTEIN"/>
    <property type="match status" value="1"/>
</dbReference>
<dbReference type="EMBL" id="FOGL01000008">
    <property type="protein sequence ID" value="SER70602.1"/>
    <property type="molecule type" value="Genomic_DNA"/>
</dbReference>
<evidence type="ECO:0000256" key="2">
    <source>
        <dbReference type="ARBA" id="ARBA00023002"/>
    </source>
</evidence>
<dbReference type="CDD" id="cd05374">
    <property type="entry name" value="17beta-HSD-like_SDR_c"/>
    <property type="match status" value="1"/>
</dbReference>
<dbReference type="InterPro" id="IPR036291">
    <property type="entry name" value="NAD(P)-bd_dom_sf"/>
</dbReference>
<dbReference type="RefSeq" id="WP_089740661.1">
    <property type="nucleotide sequence ID" value="NZ_FOGL01000008.1"/>
</dbReference>
<dbReference type="SMART" id="SM00822">
    <property type="entry name" value="PKS_KR"/>
    <property type="match status" value="1"/>
</dbReference>
<dbReference type="PANTHER" id="PTHR43976">
    <property type="entry name" value="SHORT CHAIN DEHYDROGENASE"/>
    <property type="match status" value="1"/>
</dbReference>
<comment type="similarity">
    <text evidence="1 3">Belongs to the short-chain dehydrogenases/reductases (SDR) family.</text>
</comment>
<keyword evidence="2" id="KW-0560">Oxidoreductase</keyword>
<name>A0A1H9RD03_9BACI</name>
<gene>
    <name evidence="5" type="ORF">SAMN04487944_108119</name>
</gene>
<dbReference type="PRINTS" id="PR00081">
    <property type="entry name" value="GDHRDH"/>
</dbReference>
<sequence>MKVVLITGTNSGFGLLTVLEFLKKGYRVIATMRDVKNKDELVEKVENSGFIDRLDILQLDVTKKEEIQSVKNELIKRYGKIDILINNAGYSQGGFVSDLTVEQWQNQFNVNVHGVLRVTKTMLPLLREAGKAHIVNISSVSGSLGFPGLSPYCASKFAIEGFSESLRLELLKENIYVSLVQPASYQTKIWEKGLASIQWKQLEEDELKQAVLSYAAESAKSKADPLEVARLITKICEKKRPGFRYPVGKGAKLLSLAKRCLPWRLLEKIIISRLLSGKNK</sequence>
<keyword evidence="6" id="KW-1185">Reference proteome</keyword>
<evidence type="ECO:0000313" key="6">
    <source>
        <dbReference type="Proteomes" id="UP000199687"/>
    </source>
</evidence>
<evidence type="ECO:0000256" key="1">
    <source>
        <dbReference type="ARBA" id="ARBA00006484"/>
    </source>
</evidence>
<feature type="domain" description="Ketoreductase" evidence="4">
    <location>
        <begin position="2"/>
        <end position="185"/>
    </location>
</feature>
<dbReference type="InterPro" id="IPR051911">
    <property type="entry name" value="SDR_oxidoreductase"/>
</dbReference>
<dbReference type="Gene3D" id="3.40.50.720">
    <property type="entry name" value="NAD(P)-binding Rossmann-like Domain"/>
    <property type="match status" value="1"/>
</dbReference>
<reference evidence="5 6" key="1">
    <citation type="submission" date="2016-10" db="EMBL/GenBank/DDBJ databases">
        <authorList>
            <person name="de Groot N.N."/>
        </authorList>
    </citation>
    <scope>NUCLEOTIDE SEQUENCE [LARGE SCALE GENOMIC DNA]</scope>
    <source>
        <strain evidence="5 6">CGMCC 1.7727</strain>
    </source>
</reference>
<dbReference type="InterPro" id="IPR002347">
    <property type="entry name" value="SDR_fam"/>
</dbReference>
<dbReference type="InterPro" id="IPR057326">
    <property type="entry name" value="KR_dom"/>
</dbReference>
<proteinExistence type="inferred from homology"/>
<dbReference type="InterPro" id="IPR020904">
    <property type="entry name" value="Sc_DH/Rdtase_CS"/>
</dbReference>
<dbReference type="Proteomes" id="UP000199687">
    <property type="component" value="Unassembled WGS sequence"/>
</dbReference>
<evidence type="ECO:0000259" key="4">
    <source>
        <dbReference type="SMART" id="SM00822"/>
    </source>
</evidence>
<dbReference type="GO" id="GO:0016491">
    <property type="term" value="F:oxidoreductase activity"/>
    <property type="evidence" value="ECO:0007669"/>
    <property type="project" value="UniProtKB-KW"/>
</dbReference>
<accession>A0A1H9RD03</accession>
<dbReference type="OrthoDB" id="9775296at2"/>
<dbReference type="STRING" id="531814.SAMN04487944_108119"/>
<dbReference type="SUPFAM" id="SSF51735">
    <property type="entry name" value="NAD(P)-binding Rossmann-fold domains"/>
    <property type="match status" value="1"/>
</dbReference>
<dbReference type="Pfam" id="PF00106">
    <property type="entry name" value="adh_short"/>
    <property type="match status" value="1"/>
</dbReference>
<evidence type="ECO:0000313" key="5">
    <source>
        <dbReference type="EMBL" id="SER70602.1"/>
    </source>
</evidence>
<dbReference type="NCBIfam" id="NF005372">
    <property type="entry name" value="PRK06914.1"/>
    <property type="match status" value="1"/>
</dbReference>
<dbReference type="PROSITE" id="PS00061">
    <property type="entry name" value="ADH_SHORT"/>
    <property type="match status" value="1"/>
</dbReference>
<dbReference type="PRINTS" id="PR00080">
    <property type="entry name" value="SDRFAMILY"/>
</dbReference>